<feature type="signal peptide" evidence="1">
    <location>
        <begin position="1"/>
        <end position="28"/>
    </location>
</feature>
<dbReference type="CDD" id="cd14256">
    <property type="entry name" value="Dockerin_I"/>
    <property type="match status" value="1"/>
</dbReference>
<keyword evidence="1" id="KW-0732">Signal</keyword>
<feature type="chain" id="PRO_5046505932" evidence="1">
    <location>
        <begin position="29"/>
        <end position="490"/>
    </location>
</feature>
<dbReference type="Gene3D" id="2.170.130.30">
    <property type="match status" value="2"/>
</dbReference>
<dbReference type="SUPFAM" id="SSF63446">
    <property type="entry name" value="Type I dockerin domain"/>
    <property type="match status" value="1"/>
</dbReference>
<evidence type="ECO:0000256" key="1">
    <source>
        <dbReference type="SAM" id="SignalP"/>
    </source>
</evidence>
<dbReference type="InterPro" id="IPR002105">
    <property type="entry name" value="Dockerin_1_rpt"/>
</dbReference>
<protein>
    <submittedName>
        <fullName evidence="3">DUF4430 domain-containing protein</fullName>
    </submittedName>
</protein>
<name>A0ABT0NHS2_9FIRM</name>
<dbReference type="InterPro" id="IPR016134">
    <property type="entry name" value="Dockerin_dom"/>
</dbReference>
<dbReference type="Pfam" id="PF00404">
    <property type="entry name" value="Dockerin_1"/>
    <property type="match status" value="1"/>
</dbReference>
<keyword evidence="4" id="KW-1185">Reference proteome</keyword>
<reference evidence="3 4" key="1">
    <citation type="submission" date="2019-03" db="EMBL/GenBank/DDBJ databases">
        <authorList>
            <person name="Molinero N."/>
            <person name="Sanchez B."/>
            <person name="Walker A."/>
            <person name="Duncan S."/>
            <person name="Delgado S."/>
            <person name="Margolles A."/>
        </authorList>
    </citation>
    <scope>NUCLEOTIDE SEQUENCE [LARGE SCALE GENOMIC DNA]</scope>
    <source>
        <strain evidence="3 4">IPLA60002</strain>
    </source>
</reference>
<evidence type="ECO:0000313" key="3">
    <source>
        <dbReference type="EMBL" id="MCL3787462.1"/>
    </source>
</evidence>
<evidence type="ECO:0000259" key="2">
    <source>
        <dbReference type="PROSITE" id="PS51766"/>
    </source>
</evidence>
<evidence type="ECO:0000313" key="4">
    <source>
        <dbReference type="Proteomes" id="UP001056693"/>
    </source>
</evidence>
<dbReference type="Pfam" id="PF14478">
    <property type="entry name" value="DUF4430"/>
    <property type="match status" value="2"/>
</dbReference>
<proteinExistence type="predicted"/>
<dbReference type="InterPro" id="IPR036439">
    <property type="entry name" value="Dockerin_dom_sf"/>
</dbReference>
<dbReference type="Proteomes" id="UP001056693">
    <property type="component" value="Unassembled WGS sequence"/>
</dbReference>
<gene>
    <name evidence="3" type="ORF">E2N93_05480</name>
</gene>
<dbReference type="PROSITE" id="PS51766">
    <property type="entry name" value="DOCKERIN"/>
    <property type="match status" value="1"/>
</dbReference>
<dbReference type="InterPro" id="IPR018247">
    <property type="entry name" value="EF_Hand_1_Ca_BS"/>
</dbReference>
<dbReference type="EMBL" id="SNUZ01000007">
    <property type="protein sequence ID" value="MCL3787462.1"/>
    <property type="molecule type" value="Genomic_DNA"/>
</dbReference>
<comment type="caution">
    <text evidence="3">The sequence shown here is derived from an EMBL/GenBank/DDBJ whole genome shotgun (WGS) entry which is preliminary data.</text>
</comment>
<sequence>MFMKTTAKFISASLATLLVSASAVTAFAAETKDITVSLRIEGVNSCVLYDNYEIPQGSTAADLIQYADKLSDDVTVTGAENNYITDVNGETAGKFGGWDGWQYIVNSVSPNVGVGDYTLSDNDTVVLYYGDFPCLLPQIDTSALNSDGKISFNAESTTYDSDWNPTVSTVAIADMTVTFDGHTYTTDENGTISLSKADFTSGEHSVQVEKKNSNGAPAVLRYADDFTVNIARENTINVNLRIEGPEACYLKDTFEIAKDSNVGQLISYADEVSDNIEVVGADAGYISEVNGIAAGSFGGWDGWYYAVNSVVPNVGVRDYTLSNNDTVVLYYGEYPCYLPIADTSLLTSEGKITFTAKATFGDAVLPIDNMTVYFDGKEYTTDYNGVVVIDKDQLTFGPHSLQVEKYGYSGAPAVLRYADDYTVFVDTKIVNDVNLDSKVDINDVTAIQTYLSNYNNISEEQVRIADVNKDGKVDVNDVTALQTILSGETE</sequence>
<dbReference type="Gene3D" id="1.10.1330.10">
    <property type="entry name" value="Dockerin domain"/>
    <property type="match status" value="1"/>
</dbReference>
<dbReference type="InterPro" id="IPR027954">
    <property type="entry name" value="Transcobalamin-like_C"/>
</dbReference>
<organism evidence="3 4">
    <name type="scientific">Ruminococcus bromii</name>
    <dbReference type="NCBI Taxonomy" id="40518"/>
    <lineage>
        <taxon>Bacteria</taxon>
        <taxon>Bacillati</taxon>
        <taxon>Bacillota</taxon>
        <taxon>Clostridia</taxon>
        <taxon>Eubacteriales</taxon>
        <taxon>Oscillospiraceae</taxon>
        <taxon>Ruminococcus</taxon>
    </lineage>
</organism>
<feature type="domain" description="Dockerin" evidence="2">
    <location>
        <begin position="426"/>
        <end position="490"/>
    </location>
</feature>
<dbReference type="PROSITE" id="PS00018">
    <property type="entry name" value="EF_HAND_1"/>
    <property type="match status" value="1"/>
</dbReference>
<accession>A0ABT0NHS2</accession>